<dbReference type="OrthoDB" id="2129362at2759"/>
<keyword evidence="1 3" id="KW-0808">Transferase</keyword>
<dbReference type="SUPFAM" id="SSF55729">
    <property type="entry name" value="Acyl-CoA N-acyltransferases (Nat)"/>
    <property type="match status" value="1"/>
</dbReference>
<dbReference type="Proteomes" id="UP000297245">
    <property type="component" value="Unassembled WGS sequence"/>
</dbReference>
<dbReference type="GO" id="GO:0016747">
    <property type="term" value="F:acyltransferase activity, transferring groups other than amino-acyl groups"/>
    <property type="evidence" value="ECO:0007669"/>
    <property type="project" value="TreeGrafter"/>
</dbReference>
<evidence type="ECO:0000256" key="2">
    <source>
        <dbReference type="ARBA" id="ARBA00023315"/>
    </source>
</evidence>
<keyword evidence="2 3" id="KW-0012">Acyltransferase</keyword>
<feature type="non-terminal residue" evidence="3">
    <location>
        <position position="199"/>
    </location>
</feature>
<evidence type="ECO:0000313" key="3">
    <source>
        <dbReference type="EMBL" id="THV01410.1"/>
    </source>
</evidence>
<gene>
    <name evidence="3" type="ORF">K435DRAFT_606903</name>
</gene>
<accession>A0A4S8MFK9</accession>
<feature type="non-terminal residue" evidence="3">
    <location>
        <position position="1"/>
    </location>
</feature>
<sequence length="199" mass="22351">SQTRNRLPLRRIRTATISDATACAAIYAPYVLETAISFETVPPTAAEIGSRIESSNARHAWVVLVEQVSQNGGVVEENRLGDVADSEEREEIIRGYAYAVPYASRQAYDWSCEISVYLDRDYARLHPRSGAGQALYEALFDRLEKRGFRMLVATITLPNEASLGLHRSKMGFEDVGTFRRIGFKHGKWWDVARLQKALG</sequence>
<dbReference type="AlphaFoldDB" id="A0A4S8MFK9"/>
<reference evidence="3 4" key="1">
    <citation type="journal article" date="2019" name="Nat. Ecol. Evol.">
        <title>Megaphylogeny resolves global patterns of mushroom evolution.</title>
        <authorList>
            <person name="Varga T."/>
            <person name="Krizsan K."/>
            <person name="Foldi C."/>
            <person name="Dima B."/>
            <person name="Sanchez-Garcia M."/>
            <person name="Sanchez-Ramirez S."/>
            <person name="Szollosi G.J."/>
            <person name="Szarkandi J.G."/>
            <person name="Papp V."/>
            <person name="Albert L."/>
            <person name="Andreopoulos W."/>
            <person name="Angelini C."/>
            <person name="Antonin V."/>
            <person name="Barry K.W."/>
            <person name="Bougher N.L."/>
            <person name="Buchanan P."/>
            <person name="Buyck B."/>
            <person name="Bense V."/>
            <person name="Catcheside P."/>
            <person name="Chovatia M."/>
            <person name="Cooper J."/>
            <person name="Damon W."/>
            <person name="Desjardin D."/>
            <person name="Finy P."/>
            <person name="Geml J."/>
            <person name="Haridas S."/>
            <person name="Hughes K."/>
            <person name="Justo A."/>
            <person name="Karasinski D."/>
            <person name="Kautmanova I."/>
            <person name="Kiss B."/>
            <person name="Kocsube S."/>
            <person name="Kotiranta H."/>
            <person name="LaButti K.M."/>
            <person name="Lechner B.E."/>
            <person name="Liimatainen K."/>
            <person name="Lipzen A."/>
            <person name="Lukacs Z."/>
            <person name="Mihaltcheva S."/>
            <person name="Morgado L.N."/>
            <person name="Niskanen T."/>
            <person name="Noordeloos M.E."/>
            <person name="Ohm R.A."/>
            <person name="Ortiz-Santana B."/>
            <person name="Ovrebo C."/>
            <person name="Racz N."/>
            <person name="Riley R."/>
            <person name="Savchenko A."/>
            <person name="Shiryaev A."/>
            <person name="Soop K."/>
            <person name="Spirin V."/>
            <person name="Szebenyi C."/>
            <person name="Tomsovsky M."/>
            <person name="Tulloss R.E."/>
            <person name="Uehling J."/>
            <person name="Grigoriev I.V."/>
            <person name="Vagvolgyi C."/>
            <person name="Papp T."/>
            <person name="Martin F.M."/>
            <person name="Miettinen O."/>
            <person name="Hibbett D.S."/>
            <person name="Nagy L.G."/>
        </authorList>
    </citation>
    <scope>NUCLEOTIDE SEQUENCE [LARGE SCALE GENOMIC DNA]</scope>
    <source>
        <strain evidence="3 4">CBS 962.96</strain>
    </source>
</reference>
<dbReference type="EMBL" id="ML179090">
    <property type="protein sequence ID" value="THV01410.1"/>
    <property type="molecule type" value="Genomic_DNA"/>
</dbReference>
<evidence type="ECO:0000313" key="4">
    <source>
        <dbReference type="Proteomes" id="UP000297245"/>
    </source>
</evidence>
<keyword evidence="4" id="KW-1185">Reference proteome</keyword>
<proteinExistence type="predicted"/>
<dbReference type="PANTHER" id="PTHR43072:SF23">
    <property type="entry name" value="UPF0039 PROTEIN C11D3.02C"/>
    <property type="match status" value="1"/>
</dbReference>
<dbReference type="InterPro" id="IPR016181">
    <property type="entry name" value="Acyl_CoA_acyltransferase"/>
</dbReference>
<dbReference type="Gene3D" id="3.40.630.30">
    <property type="match status" value="1"/>
</dbReference>
<name>A0A4S8MFK9_DENBC</name>
<dbReference type="PANTHER" id="PTHR43072">
    <property type="entry name" value="N-ACETYLTRANSFERASE"/>
    <property type="match status" value="1"/>
</dbReference>
<evidence type="ECO:0000256" key="1">
    <source>
        <dbReference type="ARBA" id="ARBA00022679"/>
    </source>
</evidence>
<dbReference type="Pfam" id="PF13420">
    <property type="entry name" value="Acetyltransf_4"/>
    <property type="match status" value="1"/>
</dbReference>
<protein>
    <submittedName>
        <fullName evidence="3">Acyl-CoA N-acyltransferase</fullName>
    </submittedName>
</protein>
<organism evidence="3 4">
    <name type="scientific">Dendrothele bispora (strain CBS 962.96)</name>
    <dbReference type="NCBI Taxonomy" id="1314807"/>
    <lineage>
        <taxon>Eukaryota</taxon>
        <taxon>Fungi</taxon>
        <taxon>Dikarya</taxon>
        <taxon>Basidiomycota</taxon>
        <taxon>Agaricomycotina</taxon>
        <taxon>Agaricomycetes</taxon>
        <taxon>Agaricomycetidae</taxon>
        <taxon>Agaricales</taxon>
        <taxon>Agaricales incertae sedis</taxon>
        <taxon>Dendrothele</taxon>
    </lineage>
</organism>